<dbReference type="PRINTS" id="PR00038">
    <property type="entry name" value="HTHLUXR"/>
</dbReference>
<dbReference type="Proteomes" id="UP000295814">
    <property type="component" value="Unassembled WGS sequence"/>
</dbReference>
<dbReference type="InterPro" id="IPR000014">
    <property type="entry name" value="PAS"/>
</dbReference>
<gene>
    <name evidence="6" type="ORF">E1J38_002625</name>
</gene>
<dbReference type="Gene3D" id="1.10.10.10">
    <property type="entry name" value="Winged helix-like DNA-binding domain superfamily/Winged helix DNA-binding domain"/>
    <property type="match status" value="1"/>
</dbReference>
<feature type="domain" description="PAS" evidence="5">
    <location>
        <begin position="57"/>
        <end position="108"/>
    </location>
</feature>
<dbReference type="SMART" id="SM00421">
    <property type="entry name" value="HTH_LUXR"/>
    <property type="match status" value="1"/>
</dbReference>
<keyword evidence="1" id="KW-0805">Transcription regulation</keyword>
<reference evidence="6 7" key="1">
    <citation type="submission" date="2019-03" db="EMBL/GenBank/DDBJ databases">
        <authorList>
            <person name="Zhong Y.L."/>
        </authorList>
    </citation>
    <scope>NUCLEOTIDE SEQUENCE [LARGE SCALE GENOMIC DNA]</scope>
    <source>
        <strain evidence="6 7">W255</strain>
    </source>
</reference>
<sequence>MSKSGNHVRQVWKENNTITNPAIEELYLDTINQVASLFSIGQFYYYIFNFTDLQMEYVHEGINNVLGLEQKDYTLEKLFEVIHPDDLANLAEKEKIATSFLYETINRDEILDYKVSYLMRLKHLDGTYKTILHQAKTLTLSHEKQVQQVIGIHTDVTFLNIPMNDKVSFISNNRPCYYGIQEEGGFAIKEYNYASIFTRREIDVIKQVSRGLDSKTIAKILYISPHTVNTHKKNILKKTNCKNTAELMVKCFMEGIV</sequence>
<dbReference type="PROSITE" id="PS50112">
    <property type="entry name" value="PAS"/>
    <property type="match status" value="1"/>
</dbReference>
<keyword evidence="3" id="KW-0804">Transcription</keyword>
<evidence type="ECO:0000256" key="3">
    <source>
        <dbReference type="ARBA" id="ARBA00023163"/>
    </source>
</evidence>
<dbReference type="Gene3D" id="3.30.450.20">
    <property type="entry name" value="PAS domain"/>
    <property type="match status" value="1"/>
</dbReference>
<dbReference type="CDD" id="cd00130">
    <property type="entry name" value="PAS"/>
    <property type="match status" value="1"/>
</dbReference>
<dbReference type="InterPro" id="IPR000792">
    <property type="entry name" value="Tscrpt_reg_LuxR_C"/>
</dbReference>
<dbReference type="CDD" id="cd06170">
    <property type="entry name" value="LuxR_C_like"/>
    <property type="match status" value="1"/>
</dbReference>
<keyword evidence="2" id="KW-0238">DNA-binding</keyword>
<dbReference type="OrthoDB" id="965844at2"/>
<evidence type="ECO:0000259" key="5">
    <source>
        <dbReference type="PROSITE" id="PS50112"/>
    </source>
</evidence>
<dbReference type="EMBL" id="SMZJ02000002">
    <property type="protein sequence ID" value="TWO33689.1"/>
    <property type="molecule type" value="Genomic_DNA"/>
</dbReference>
<comment type="caution">
    <text evidence="6">The sequence shown here is derived from an EMBL/GenBank/DDBJ whole genome shotgun (WGS) entry which is preliminary data.</text>
</comment>
<evidence type="ECO:0000256" key="1">
    <source>
        <dbReference type="ARBA" id="ARBA00023015"/>
    </source>
</evidence>
<dbReference type="InterPro" id="IPR035965">
    <property type="entry name" value="PAS-like_dom_sf"/>
</dbReference>
<feature type="domain" description="HTH luxR-type" evidence="4">
    <location>
        <begin position="190"/>
        <end position="255"/>
    </location>
</feature>
<dbReference type="AlphaFoldDB" id="A0A562YFP6"/>
<dbReference type="InterPro" id="IPR036388">
    <property type="entry name" value="WH-like_DNA-bd_sf"/>
</dbReference>
<name>A0A562YFP6_9FLAO</name>
<dbReference type="PANTHER" id="PTHR44688:SF16">
    <property type="entry name" value="DNA-BINDING TRANSCRIPTIONAL ACTIVATOR DEVR_DOSR"/>
    <property type="match status" value="1"/>
</dbReference>
<dbReference type="SUPFAM" id="SSF46894">
    <property type="entry name" value="C-terminal effector domain of the bipartite response regulators"/>
    <property type="match status" value="1"/>
</dbReference>
<keyword evidence="7" id="KW-1185">Reference proteome</keyword>
<protein>
    <submittedName>
        <fullName evidence="6">Helix-turn-helix transcriptional regulator</fullName>
    </submittedName>
</protein>
<evidence type="ECO:0000259" key="4">
    <source>
        <dbReference type="PROSITE" id="PS50043"/>
    </source>
</evidence>
<dbReference type="PROSITE" id="PS00622">
    <property type="entry name" value="HTH_LUXR_1"/>
    <property type="match status" value="1"/>
</dbReference>
<dbReference type="RefSeq" id="WP_133355986.1">
    <property type="nucleotide sequence ID" value="NZ_SMZJ02000002.1"/>
</dbReference>
<evidence type="ECO:0000313" key="7">
    <source>
        <dbReference type="Proteomes" id="UP000295814"/>
    </source>
</evidence>
<reference evidence="6 7" key="2">
    <citation type="submission" date="2019-07" db="EMBL/GenBank/DDBJ databases">
        <title>Seonamhaeicola sp. W255 draft genome.</title>
        <authorList>
            <person name="Zhang X.-Y."/>
            <person name="Zhang R."/>
            <person name="Zhong Y.-L."/>
            <person name="Du Z.-J."/>
        </authorList>
    </citation>
    <scope>NUCLEOTIDE SEQUENCE [LARGE SCALE GENOMIC DNA]</scope>
    <source>
        <strain evidence="6 7">W255</strain>
    </source>
</reference>
<proteinExistence type="predicted"/>
<dbReference type="GO" id="GO:0006355">
    <property type="term" value="P:regulation of DNA-templated transcription"/>
    <property type="evidence" value="ECO:0007669"/>
    <property type="project" value="InterPro"/>
</dbReference>
<dbReference type="GO" id="GO:0003677">
    <property type="term" value="F:DNA binding"/>
    <property type="evidence" value="ECO:0007669"/>
    <property type="project" value="UniProtKB-KW"/>
</dbReference>
<evidence type="ECO:0000256" key="2">
    <source>
        <dbReference type="ARBA" id="ARBA00023125"/>
    </source>
</evidence>
<dbReference type="PANTHER" id="PTHR44688">
    <property type="entry name" value="DNA-BINDING TRANSCRIPTIONAL ACTIVATOR DEVR_DOSR"/>
    <property type="match status" value="1"/>
</dbReference>
<evidence type="ECO:0000313" key="6">
    <source>
        <dbReference type="EMBL" id="TWO33689.1"/>
    </source>
</evidence>
<dbReference type="PROSITE" id="PS50043">
    <property type="entry name" value="HTH_LUXR_2"/>
    <property type="match status" value="1"/>
</dbReference>
<organism evidence="6 7">
    <name type="scientific">Seonamhaeicola sediminis</name>
    <dbReference type="NCBI Taxonomy" id="2528206"/>
    <lineage>
        <taxon>Bacteria</taxon>
        <taxon>Pseudomonadati</taxon>
        <taxon>Bacteroidota</taxon>
        <taxon>Flavobacteriia</taxon>
        <taxon>Flavobacteriales</taxon>
        <taxon>Flavobacteriaceae</taxon>
    </lineage>
</organism>
<accession>A0A562YFP6</accession>
<dbReference type="InterPro" id="IPR016032">
    <property type="entry name" value="Sig_transdc_resp-reg_C-effctor"/>
</dbReference>
<dbReference type="Pfam" id="PF00196">
    <property type="entry name" value="GerE"/>
    <property type="match status" value="1"/>
</dbReference>
<dbReference type="SUPFAM" id="SSF55785">
    <property type="entry name" value="PYP-like sensor domain (PAS domain)"/>
    <property type="match status" value="1"/>
</dbReference>